<dbReference type="RefSeq" id="WP_386056848.1">
    <property type="nucleotide sequence ID" value="NZ_JBHTKL010000001.1"/>
</dbReference>
<accession>A0ABW3L1B8</accession>
<dbReference type="PANTHER" id="PTHR43046:SF14">
    <property type="entry name" value="MUTT_NUDIX FAMILY PROTEIN"/>
    <property type="match status" value="1"/>
</dbReference>
<dbReference type="Gene3D" id="3.90.79.10">
    <property type="entry name" value="Nucleoside Triphosphate Pyrophosphohydrolase"/>
    <property type="match status" value="1"/>
</dbReference>
<organism evidence="4 5">
    <name type="scientific">Thalassobacillus hwangdonensis</name>
    <dbReference type="NCBI Taxonomy" id="546108"/>
    <lineage>
        <taxon>Bacteria</taxon>
        <taxon>Bacillati</taxon>
        <taxon>Bacillota</taxon>
        <taxon>Bacilli</taxon>
        <taxon>Bacillales</taxon>
        <taxon>Bacillaceae</taxon>
        <taxon>Thalassobacillus</taxon>
    </lineage>
</organism>
<keyword evidence="5" id="KW-1185">Reference proteome</keyword>
<comment type="cofactor">
    <cofactor evidence="1">
        <name>Mg(2+)</name>
        <dbReference type="ChEBI" id="CHEBI:18420"/>
    </cofactor>
</comment>
<dbReference type="PANTHER" id="PTHR43046">
    <property type="entry name" value="GDP-MANNOSE MANNOSYL HYDROLASE"/>
    <property type="match status" value="1"/>
</dbReference>
<dbReference type="SUPFAM" id="SSF55811">
    <property type="entry name" value="Nudix"/>
    <property type="match status" value="1"/>
</dbReference>
<dbReference type="Proteomes" id="UP001596990">
    <property type="component" value="Unassembled WGS sequence"/>
</dbReference>
<reference evidence="5" key="1">
    <citation type="journal article" date="2019" name="Int. J. Syst. Evol. Microbiol.">
        <title>The Global Catalogue of Microorganisms (GCM) 10K type strain sequencing project: providing services to taxonomists for standard genome sequencing and annotation.</title>
        <authorList>
            <consortium name="The Broad Institute Genomics Platform"/>
            <consortium name="The Broad Institute Genome Sequencing Center for Infectious Disease"/>
            <person name="Wu L."/>
            <person name="Ma J."/>
        </authorList>
    </citation>
    <scope>NUCLEOTIDE SEQUENCE [LARGE SCALE GENOMIC DNA]</scope>
    <source>
        <strain evidence="5">CCUG 56607</strain>
    </source>
</reference>
<dbReference type="PROSITE" id="PS51462">
    <property type="entry name" value="NUDIX"/>
    <property type="match status" value="1"/>
</dbReference>
<dbReference type="EMBL" id="JBHTKL010000001">
    <property type="protein sequence ID" value="MFD1018384.1"/>
    <property type="molecule type" value="Genomic_DNA"/>
</dbReference>
<evidence type="ECO:0000256" key="2">
    <source>
        <dbReference type="ARBA" id="ARBA00022801"/>
    </source>
</evidence>
<sequence>MSGPINYKFWTICIIEKEGKILLLDRQHGNFKGFLPPGGKVDFPESFVDSAKREVKEETGLTVRNLTYKGLYEYVNEVKKDRFIIFHYYTKDFEGKILEYPPEGKVDWYPIESLEELPMQESFRRRIPYLLKEGTFEIQVEWDEENNREGRIQVSNT</sequence>
<evidence type="ECO:0000313" key="5">
    <source>
        <dbReference type="Proteomes" id="UP001596990"/>
    </source>
</evidence>
<keyword evidence="2" id="KW-0378">Hydrolase</keyword>
<name>A0ABW3L1B8_9BACI</name>
<evidence type="ECO:0000259" key="3">
    <source>
        <dbReference type="PROSITE" id="PS51462"/>
    </source>
</evidence>
<evidence type="ECO:0000256" key="1">
    <source>
        <dbReference type="ARBA" id="ARBA00001946"/>
    </source>
</evidence>
<gene>
    <name evidence="4" type="ORF">ACFQ2J_04140</name>
</gene>
<dbReference type="CDD" id="cd18875">
    <property type="entry name" value="NUDIX_Hydrolase"/>
    <property type="match status" value="1"/>
</dbReference>
<dbReference type="InterPro" id="IPR015797">
    <property type="entry name" value="NUDIX_hydrolase-like_dom_sf"/>
</dbReference>
<comment type="caution">
    <text evidence="4">The sequence shown here is derived from an EMBL/GenBank/DDBJ whole genome shotgun (WGS) entry which is preliminary data.</text>
</comment>
<dbReference type="InterPro" id="IPR000086">
    <property type="entry name" value="NUDIX_hydrolase_dom"/>
</dbReference>
<dbReference type="Pfam" id="PF00293">
    <property type="entry name" value="NUDIX"/>
    <property type="match status" value="1"/>
</dbReference>
<evidence type="ECO:0000313" key="4">
    <source>
        <dbReference type="EMBL" id="MFD1018384.1"/>
    </source>
</evidence>
<feature type="domain" description="Nudix hydrolase" evidence="3">
    <location>
        <begin position="4"/>
        <end position="131"/>
    </location>
</feature>
<protein>
    <submittedName>
        <fullName evidence="4">8-oxo-dGTP diphosphatase</fullName>
    </submittedName>
</protein>
<proteinExistence type="predicted"/>